<name>X0SYF9_9ZZZZ</name>
<evidence type="ECO:0000256" key="2">
    <source>
        <dbReference type="SAM" id="Phobius"/>
    </source>
</evidence>
<organism evidence="4">
    <name type="scientific">marine sediment metagenome</name>
    <dbReference type="NCBI Taxonomy" id="412755"/>
    <lineage>
        <taxon>unclassified sequences</taxon>
        <taxon>metagenomes</taxon>
        <taxon>ecological metagenomes</taxon>
    </lineage>
</organism>
<dbReference type="AlphaFoldDB" id="X0SYF9"/>
<evidence type="ECO:0000313" key="4">
    <source>
        <dbReference type="EMBL" id="GAF86258.1"/>
    </source>
</evidence>
<keyword evidence="2" id="KW-0472">Membrane</keyword>
<comment type="caution">
    <text evidence="4">The sequence shown here is derived from an EMBL/GenBank/DDBJ whole genome shotgun (WGS) entry which is preliminary data.</text>
</comment>
<feature type="transmembrane region" description="Helical" evidence="2">
    <location>
        <begin position="34"/>
        <end position="58"/>
    </location>
</feature>
<proteinExistence type="predicted"/>
<keyword evidence="2" id="KW-1133">Transmembrane helix</keyword>
<keyword evidence="2" id="KW-0812">Transmembrane</keyword>
<feature type="region of interest" description="Disordered" evidence="1">
    <location>
        <begin position="62"/>
        <end position="91"/>
    </location>
</feature>
<feature type="domain" description="Inner membrane protein YgaP-like transmembrane" evidence="3">
    <location>
        <begin position="1"/>
        <end position="64"/>
    </location>
</feature>
<evidence type="ECO:0000256" key="1">
    <source>
        <dbReference type="SAM" id="MobiDB-lite"/>
    </source>
</evidence>
<dbReference type="EMBL" id="BARS01018916">
    <property type="protein sequence ID" value="GAF86258.1"/>
    <property type="molecule type" value="Genomic_DNA"/>
</dbReference>
<reference evidence="4" key="1">
    <citation type="journal article" date="2014" name="Front. Microbiol.">
        <title>High frequency of phylogenetically diverse reductive dehalogenase-homologous genes in deep subseafloor sedimentary metagenomes.</title>
        <authorList>
            <person name="Kawai M."/>
            <person name="Futagami T."/>
            <person name="Toyoda A."/>
            <person name="Takaki Y."/>
            <person name="Nishi S."/>
            <person name="Hori S."/>
            <person name="Arai W."/>
            <person name="Tsubouchi T."/>
            <person name="Morono Y."/>
            <person name="Uchiyama I."/>
            <person name="Ito T."/>
            <person name="Fujiyama A."/>
            <person name="Inagaki F."/>
            <person name="Takami H."/>
        </authorList>
    </citation>
    <scope>NUCLEOTIDE SEQUENCE</scope>
    <source>
        <strain evidence="4">Expedition CK06-06</strain>
    </source>
</reference>
<feature type="transmembrane region" description="Helical" evidence="2">
    <location>
        <begin position="12"/>
        <end position="28"/>
    </location>
</feature>
<dbReference type="InterPro" id="IPR021309">
    <property type="entry name" value="YgaP-like_TM"/>
</dbReference>
<evidence type="ECO:0000259" key="3">
    <source>
        <dbReference type="Pfam" id="PF11127"/>
    </source>
</evidence>
<sequence length="91" mass="10230">MEKNIGNKDRIIRAVIGVILVLAAILWVKGILGIIFYVIAAILLITAALGFCCIYKLFKKDEAKTEESTTETESTELQELKKTKEEEVEEQ</sequence>
<protein>
    <recommendedName>
        <fullName evidence="3">Inner membrane protein YgaP-like transmembrane domain-containing protein</fullName>
    </recommendedName>
</protein>
<gene>
    <name evidence="4" type="ORF">S01H1_30708</name>
</gene>
<accession>X0SYF9</accession>
<dbReference type="Pfam" id="PF11127">
    <property type="entry name" value="YgaP-like_TM"/>
    <property type="match status" value="1"/>
</dbReference>